<sequence>MTASFLISYLERAGWQQVRQQGIHRILSHPSHPNLLSIPDLGEQALKPSLVNDICREAGLKGRVHKEQFSPRGIVTMVRNVLGLSR</sequence>
<dbReference type="RefSeq" id="WP_279298156.1">
    <property type="nucleotide sequence ID" value="NZ_JAOTIF010000014.1"/>
</dbReference>
<dbReference type="GO" id="GO:0003729">
    <property type="term" value="F:mRNA binding"/>
    <property type="evidence" value="ECO:0007669"/>
    <property type="project" value="InterPro"/>
</dbReference>
<evidence type="ECO:0000313" key="8">
    <source>
        <dbReference type="EMBL" id="MCU7550718.1"/>
    </source>
</evidence>
<reference evidence="8" key="1">
    <citation type="submission" date="2022-09" db="EMBL/GenBank/DDBJ databases">
        <authorList>
            <person name="Yuan C."/>
            <person name="Ke Z."/>
        </authorList>
    </citation>
    <scope>NUCLEOTIDE SEQUENCE</scope>
    <source>
        <strain evidence="8">LB-8</strain>
    </source>
</reference>
<keyword evidence="7" id="KW-0346">Stress response</keyword>
<evidence type="ECO:0000256" key="4">
    <source>
        <dbReference type="ARBA" id="ARBA00022759"/>
    </source>
</evidence>
<evidence type="ECO:0000256" key="7">
    <source>
        <dbReference type="ARBA" id="ARBA00023016"/>
    </source>
</evidence>
<keyword evidence="6" id="KW-0694">RNA-binding</keyword>
<reference evidence="8" key="2">
    <citation type="submission" date="2023-04" db="EMBL/GenBank/DDBJ databases">
        <title>Paracnuella aquatica gen. nov., sp. nov., a member of the family Chitinophagaceae isolated from a hot spring.</title>
        <authorList>
            <person name="Wang C."/>
        </authorList>
    </citation>
    <scope>NUCLEOTIDE SEQUENCE</scope>
    <source>
        <strain evidence="8">LB-8</strain>
    </source>
</reference>
<evidence type="ECO:0000256" key="6">
    <source>
        <dbReference type="ARBA" id="ARBA00022884"/>
    </source>
</evidence>
<keyword evidence="3" id="KW-0540">Nuclease</keyword>
<evidence type="ECO:0000256" key="3">
    <source>
        <dbReference type="ARBA" id="ARBA00022722"/>
    </source>
</evidence>
<gene>
    <name evidence="8" type="ORF">OCK74_16490</name>
</gene>
<dbReference type="Proteomes" id="UP001155483">
    <property type="component" value="Unassembled WGS sequence"/>
</dbReference>
<dbReference type="InterPro" id="IPR012933">
    <property type="entry name" value="HicA_mRNA_interferase"/>
</dbReference>
<keyword evidence="4" id="KW-0255">Endonuclease</keyword>
<dbReference type="Pfam" id="PF07927">
    <property type="entry name" value="HicA_toxin"/>
    <property type="match status" value="1"/>
</dbReference>
<evidence type="ECO:0000256" key="5">
    <source>
        <dbReference type="ARBA" id="ARBA00022801"/>
    </source>
</evidence>
<dbReference type="GO" id="GO:0016787">
    <property type="term" value="F:hydrolase activity"/>
    <property type="evidence" value="ECO:0007669"/>
    <property type="project" value="UniProtKB-KW"/>
</dbReference>
<dbReference type="AlphaFoldDB" id="A0A9X3BJ04"/>
<protein>
    <submittedName>
        <fullName evidence="8">Type II toxin-antitoxin system HicA family toxin</fullName>
    </submittedName>
</protein>
<comment type="similarity">
    <text evidence="1">Belongs to the HicA mRNA interferase family.</text>
</comment>
<organism evidence="8 9">
    <name type="scientific">Paraflavisolibacter caeni</name>
    <dbReference type="NCBI Taxonomy" id="2982496"/>
    <lineage>
        <taxon>Bacteria</taxon>
        <taxon>Pseudomonadati</taxon>
        <taxon>Bacteroidota</taxon>
        <taxon>Chitinophagia</taxon>
        <taxon>Chitinophagales</taxon>
        <taxon>Chitinophagaceae</taxon>
        <taxon>Paraflavisolibacter</taxon>
    </lineage>
</organism>
<proteinExistence type="inferred from homology"/>
<name>A0A9X3BJ04_9BACT</name>
<evidence type="ECO:0000256" key="1">
    <source>
        <dbReference type="ARBA" id="ARBA00006620"/>
    </source>
</evidence>
<dbReference type="Gene3D" id="3.30.920.30">
    <property type="entry name" value="Hypothetical protein"/>
    <property type="match status" value="1"/>
</dbReference>
<dbReference type="GO" id="GO:0004519">
    <property type="term" value="F:endonuclease activity"/>
    <property type="evidence" value="ECO:0007669"/>
    <property type="project" value="UniProtKB-KW"/>
</dbReference>
<dbReference type="EMBL" id="JAOTIF010000014">
    <property type="protein sequence ID" value="MCU7550718.1"/>
    <property type="molecule type" value="Genomic_DNA"/>
</dbReference>
<keyword evidence="2" id="KW-1277">Toxin-antitoxin system</keyword>
<evidence type="ECO:0000256" key="2">
    <source>
        <dbReference type="ARBA" id="ARBA00022649"/>
    </source>
</evidence>
<evidence type="ECO:0000313" key="9">
    <source>
        <dbReference type="Proteomes" id="UP001155483"/>
    </source>
</evidence>
<dbReference type="SUPFAM" id="SSF54786">
    <property type="entry name" value="YcfA/nrd intein domain"/>
    <property type="match status" value="1"/>
</dbReference>
<comment type="caution">
    <text evidence="8">The sequence shown here is derived from an EMBL/GenBank/DDBJ whole genome shotgun (WGS) entry which is preliminary data.</text>
</comment>
<accession>A0A9X3BJ04</accession>
<keyword evidence="9" id="KW-1185">Reference proteome</keyword>
<dbReference type="InterPro" id="IPR038570">
    <property type="entry name" value="HicA_sf"/>
</dbReference>
<keyword evidence="5" id="KW-0378">Hydrolase</keyword>